<dbReference type="GO" id="GO:0016491">
    <property type="term" value="F:oxidoreductase activity"/>
    <property type="evidence" value="ECO:0007669"/>
    <property type="project" value="UniProtKB-KW"/>
</dbReference>
<dbReference type="InterPro" id="IPR023753">
    <property type="entry name" value="FAD/NAD-binding_dom"/>
</dbReference>
<keyword evidence="1" id="KW-0285">Flavoprotein</keyword>
<organism evidence="5 6">
    <name type="scientific">Cudoniella acicularis</name>
    <dbReference type="NCBI Taxonomy" id="354080"/>
    <lineage>
        <taxon>Eukaryota</taxon>
        <taxon>Fungi</taxon>
        <taxon>Dikarya</taxon>
        <taxon>Ascomycota</taxon>
        <taxon>Pezizomycotina</taxon>
        <taxon>Leotiomycetes</taxon>
        <taxon>Helotiales</taxon>
        <taxon>Tricladiaceae</taxon>
        <taxon>Cudoniella</taxon>
    </lineage>
</organism>
<evidence type="ECO:0000256" key="2">
    <source>
        <dbReference type="ARBA" id="ARBA00022827"/>
    </source>
</evidence>
<reference evidence="5 6" key="1">
    <citation type="submission" date="2020-03" db="EMBL/GenBank/DDBJ databases">
        <title>Draft Genome Sequence of Cudoniella acicularis.</title>
        <authorList>
            <person name="Buettner E."/>
            <person name="Kellner H."/>
        </authorList>
    </citation>
    <scope>NUCLEOTIDE SEQUENCE [LARGE SCALE GENOMIC DNA]</scope>
    <source>
        <strain evidence="5 6">DSM 108380</strain>
    </source>
</reference>
<evidence type="ECO:0000259" key="4">
    <source>
        <dbReference type="Pfam" id="PF07992"/>
    </source>
</evidence>
<dbReference type="PANTHER" id="PTHR23023">
    <property type="entry name" value="DIMETHYLANILINE MONOOXYGENASE"/>
    <property type="match status" value="1"/>
</dbReference>
<dbReference type="Proteomes" id="UP000566819">
    <property type="component" value="Unassembled WGS sequence"/>
</dbReference>
<evidence type="ECO:0000256" key="3">
    <source>
        <dbReference type="ARBA" id="ARBA00023002"/>
    </source>
</evidence>
<dbReference type="InterPro" id="IPR036188">
    <property type="entry name" value="FAD/NAD-bd_sf"/>
</dbReference>
<accession>A0A8H4R6M9</accession>
<dbReference type="OrthoDB" id="2915840at2759"/>
<comment type="caution">
    <text evidence="5">The sequence shown here is derived from an EMBL/GenBank/DDBJ whole genome shotgun (WGS) entry which is preliminary data.</text>
</comment>
<gene>
    <name evidence="5" type="ORF">G7Y89_g13871</name>
</gene>
<evidence type="ECO:0000313" key="6">
    <source>
        <dbReference type="Proteomes" id="UP000566819"/>
    </source>
</evidence>
<dbReference type="EMBL" id="JAAMPI010001702">
    <property type="protein sequence ID" value="KAF4624302.1"/>
    <property type="molecule type" value="Genomic_DNA"/>
</dbReference>
<sequence>MASSGSSRHHKVIIVGAGFNGIVAAKTYLQVDPSTDVLIVDGESEIGGVWSASRIYPGLMYEMPAPLLNFSDFNMCKELGIEMWGDVRGDQVNDFLVRYSQKFDIIKRCMLNTHVDSVERNGIGWKVLVRPARDEKGSLTTLTCDKLIVATGITSKPRIADYDLSKFGGFSFHPIEMGRRHKELVADSVHHVTIIGGHKSALEAVGTCAQAGKQVEWLIKEDGGGPTWLMPSKNPDGSSLAKMSTKRAMSVLSASIYNSSRWIDRFLHSGRWWLGTWIVTWFWGFMTRQVQQDKYTKSENGRRLKPTPESMFWFVPGGTITHDRDLETLRLIDEEKLVRVSRAHMVSVSGHEVKLSNSQSFNTDAIVMCTGWELSSRPIFSPTLAYDVGLPADPSVVPDVEKQHWKILDLAAEKQVLETYPILANPPSNVHIPKSALTPYRLFRFMVPIKMAARGDNTLIFLGNYANGRVQATAEINSLWGVAYLEGLLPPLTSALLRNQKAMEKDIAYIESFRNKRYLNCFPYRLSIFETPEYDDLILKDLGLRPDRKRMNIPSGWRGCFGLRAWVAEWFEGYFAEDYEGIVDEFLKSVGRIPGKPKP</sequence>
<dbReference type="SUPFAM" id="SSF51905">
    <property type="entry name" value="FAD/NAD(P)-binding domain"/>
    <property type="match status" value="2"/>
</dbReference>
<evidence type="ECO:0000256" key="1">
    <source>
        <dbReference type="ARBA" id="ARBA00022630"/>
    </source>
</evidence>
<dbReference type="InterPro" id="IPR050346">
    <property type="entry name" value="FMO-like"/>
</dbReference>
<name>A0A8H4R6M9_9HELO</name>
<evidence type="ECO:0000313" key="5">
    <source>
        <dbReference type="EMBL" id="KAF4624302.1"/>
    </source>
</evidence>
<dbReference type="AlphaFoldDB" id="A0A8H4R6M9"/>
<feature type="domain" description="FAD/NAD(P)-binding" evidence="4">
    <location>
        <begin position="11"/>
        <end position="218"/>
    </location>
</feature>
<dbReference type="Pfam" id="PF07992">
    <property type="entry name" value="Pyr_redox_2"/>
    <property type="match status" value="1"/>
</dbReference>
<keyword evidence="3" id="KW-0560">Oxidoreductase</keyword>
<keyword evidence="6" id="KW-1185">Reference proteome</keyword>
<keyword evidence="2" id="KW-0274">FAD</keyword>
<protein>
    <recommendedName>
        <fullName evidence="4">FAD/NAD(P)-binding domain-containing protein</fullName>
    </recommendedName>
</protein>
<dbReference type="Gene3D" id="3.50.50.60">
    <property type="entry name" value="FAD/NAD(P)-binding domain"/>
    <property type="match status" value="1"/>
</dbReference>
<proteinExistence type="predicted"/>